<sequence length="513" mass="58351">MSPSEAGDVPQSYTFVTGENSREGRSHAIRAHWRQRRQRMEMQRQEREEQEQRPLRAILPNVGRPPNDGELDFPANADDDAANSPDKDPRDSPVLPDEVPLGILEGIPAQALSGMNVALGSSRLDPFDRFPVQLTSKHHRLLHHWISTFAGMMFNMRTTVFNPMRDVWFPLDLSNAASFNAIMAHSAAHLSRMQGFPVSNEAVRFKVEAVGIVQLWARDPTLALSDDTIAAILRLLSFERYWGSEDEWRIHHNGLLQIIEARGGIATLQSNWRLAITTYLVTLMARPSWFDSSNQLREISQQSMTTHPVLGQLGNLYKTRCLWLLSFMQDMRTFMGNSPEISNHGLAHYTYIRDAILTIRLDLYLHDEDLQDEGDMNERERIRLACLFYICIMLQGSVSQGYNPDSGNPVDFHHGYSIMYLDQSLARHHTQWQGSIQSLFHCLFQGEIAAQTPPSRLQYALDLTNILGSTSPEARHGVERCMLQILCQALMEIRATLDYDWTPDSLLACIEGH</sequence>
<dbReference type="STRING" id="2512241.A0A553I9K3"/>
<feature type="compositionally biased region" description="Basic residues" evidence="2">
    <location>
        <begin position="27"/>
        <end position="37"/>
    </location>
</feature>
<name>A0A553I9K3_9PEZI</name>
<reference evidence="4" key="1">
    <citation type="submission" date="2019-06" db="EMBL/GenBank/DDBJ databases">
        <title>Draft genome sequence of the griseofulvin-producing fungus Xylaria cubensis strain G536.</title>
        <authorList>
            <person name="Mead M.E."/>
            <person name="Raja H.A."/>
            <person name="Steenwyk J.L."/>
            <person name="Knowles S.L."/>
            <person name="Oberlies N.H."/>
            <person name="Rokas A."/>
        </authorList>
    </citation>
    <scope>NUCLEOTIDE SEQUENCE [LARGE SCALE GENOMIC DNA]</scope>
    <source>
        <strain evidence="4">G536</strain>
    </source>
</reference>
<dbReference type="Proteomes" id="UP000319160">
    <property type="component" value="Unassembled WGS sequence"/>
</dbReference>
<dbReference type="OrthoDB" id="4159781at2759"/>
<dbReference type="EMBL" id="VFLP01000008">
    <property type="protein sequence ID" value="TRX96884.1"/>
    <property type="molecule type" value="Genomic_DNA"/>
</dbReference>
<keyword evidence="4" id="KW-1185">Reference proteome</keyword>
<dbReference type="PANTHER" id="PTHR37540:SF10">
    <property type="entry name" value="SIGMA-70 REGION 2 FAMILY PROTEIN"/>
    <property type="match status" value="1"/>
</dbReference>
<proteinExistence type="predicted"/>
<dbReference type="Pfam" id="PF11951">
    <property type="entry name" value="Fungal_trans_2"/>
    <property type="match status" value="1"/>
</dbReference>
<feature type="compositionally biased region" description="Basic and acidic residues" evidence="2">
    <location>
        <begin position="38"/>
        <end position="54"/>
    </location>
</feature>
<dbReference type="AlphaFoldDB" id="A0A553I9K3"/>
<evidence type="ECO:0000256" key="1">
    <source>
        <dbReference type="ARBA" id="ARBA00023242"/>
    </source>
</evidence>
<dbReference type="PANTHER" id="PTHR37540">
    <property type="entry name" value="TRANSCRIPTION FACTOR (ACR-2), PUTATIVE-RELATED-RELATED"/>
    <property type="match status" value="1"/>
</dbReference>
<protein>
    <recommendedName>
        <fullName evidence="5">Transcription factor domain-containing protein</fullName>
    </recommendedName>
</protein>
<keyword evidence="1" id="KW-0539">Nucleus</keyword>
<evidence type="ECO:0000313" key="3">
    <source>
        <dbReference type="EMBL" id="TRX96884.1"/>
    </source>
</evidence>
<organism evidence="3 4">
    <name type="scientific">Xylaria flabelliformis</name>
    <dbReference type="NCBI Taxonomy" id="2512241"/>
    <lineage>
        <taxon>Eukaryota</taxon>
        <taxon>Fungi</taxon>
        <taxon>Dikarya</taxon>
        <taxon>Ascomycota</taxon>
        <taxon>Pezizomycotina</taxon>
        <taxon>Sordariomycetes</taxon>
        <taxon>Xylariomycetidae</taxon>
        <taxon>Xylariales</taxon>
        <taxon>Xylariaceae</taxon>
        <taxon>Xylaria</taxon>
    </lineage>
</organism>
<comment type="caution">
    <text evidence="3">The sequence shown here is derived from an EMBL/GenBank/DDBJ whole genome shotgun (WGS) entry which is preliminary data.</text>
</comment>
<dbReference type="InterPro" id="IPR021858">
    <property type="entry name" value="Fun_TF"/>
</dbReference>
<evidence type="ECO:0000313" key="4">
    <source>
        <dbReference type="Proteomes" id="UP000319160"/>
    </source>
</evidence>
<evidence type="ECO:0008006" key="5">
    <source>
        <dbReference type="Google" id="ProtNLM"/>
    </source>
</evidence>
<accession>A0A553I9K3</accession>
<feature type="region of interest" description="Disordered" evidence="2">
    <location>
        <begin position="1"/>
        <end position="98"/>
    </location>
</feature>
<evidence type="ECO:0000256" key="2">
    <source>
        <dbReference type="SAM" id="MobiDB-lite"/>
    </source>
</evidence>
<gene>
    <name evidence="3" type="ORF">FHL15_002190</name>
</gene>